<evidence type="ECO:0000313" key="2">
    <source>
        <dbReference type="EMBL" id="SCB79982.1"/>
    </source>
</evidence>
<dbReference type="AlphaFoldDB" id="A0A1C3ZCJ7"/>
<feature type="chain" id="PRO_5008688076" description="Lipoprotein" evidence="1">
    <location>
        <begin position="19"/>
        <end position="195"/>
    </location>
</feature>
<sequence length="195" mass="22001">MKKLIGYFAVLTILTSCASQKMMSIYHTEGVEITKDSSGIDILNKFSTSRPITILHSSLSLCIAQELDNSPVVLSSENYLGAQWWPYWNMPTQQAITVNGGDTIKLVEGNHVVANAIVDYQYHAKYFVSYTLTATRNQHDISYLFSNIKQAQQYTGSVVNDGFENVKTLERYHPNLVIEALNNEVSKIQECLLRQ</sequence>
<gene>
    <name evidence="2" type="ORF">GA0061081_101337</name>
</gene>
<keyword evidence="1" id="KW-0732">Signal</keyword>
<proteinExistence type="predicted"/>
<reference evidence="3" key="1">
    <citation type="submission" date="2016-08" db="EMBL/GenBank/DDBJ databases">
        <authorList>
            <person name="Varghese N."/>
            <person name="Submissions Spin"/>
        </authorList>
    </citation>
    <scope>NUCLEOTIDE SEQUENCE [LARGE SCALE GENOMIC DNA]</scope>
    <source>
        <strain evidence="3">R-53248</strain>
    </source>
</reference>
<keyword evidence="3" id="KW-1185">Reference proteome</keyword>
<dbReference type="STRING" id="1798182.GA0061081_101337"/>
<dbReference type="EMBL" id="FMAQ01000001">
    <property type="protein sequence ID" value="SCB79982.1"/>
    <property type="molecule type" value="Genomic_DNA"/>
</dbReference>
<evidence type="ECO:0000256" key="1">
    <source>
        <dbReference type="SAM" id="SignalP"/>
    </source>
</evidence>
<evidence type="ECO:0008006" key="4">
    <source>
        <dbReference type="Google" id="ProtNLM"/>
    </source>
</evidence>
<name>A0A1C3ZCJ7_9GAMM</name>
<feature type="signal peptide" evidence="1">
    <location>
        <begin position="1"/>
        <end position="18"/>
    </location>
</feature>
<accession>A0A1C3ZCJ7</accession>
<dbReference type="RefSeq" id="WP_091346476.1">
    <property type="nucleotide sequence ID" value="NZ_FMAQ01000001.1"/>
</dbReference>
<evidence type="ECO:0000313" key="3">
    <source>
        <dbReference type="Proteomes" id="UP000199670"/>
    </source>
</evidence>
<dbReference type="OrthoDB" id="7057353at2"/>
<dbReference type="Proteomes" id="UP000199670">
    <property type="component" value="Unassembled WGS sequence"/>
</dbReference>
<dbReference type="PROSITE" id="PS51257">
    <property type="entry name" value="PROKAR_LIPOPROTEIN"/>
    <property type="match status" value="1"/>
</dbReference>
<organism evidence="2 3">
    <name type="scientific">Gilliamella bombicola</name>
    <dbReference type="NCBI Taxonomy" id="1798182"/>
    <lineage>
        <taxon>Bacteria</taxon>
        <taxon>Pseudomonadati</taxon>
        <taxon>Pseudomonadota</taxon>
        <taxon>Gammaproteobacteria</taxon>
        <taxon>Orbales</taxon>
        <taxon>Orbaceae</taxon>
        <taxon>Gilliamella</taxon>
    </lineage>
</organism>
<protein>
    <recommendedName>
        <fullName evidence="4">Lipoprotein</fullName>
    </recommendedName>
</protein>